<dbReference type="UniPathway" id="UPA01057">
    <property type="reaction ID" value="UER00900"/>
</dbReference>
<dbReference type="InterPro" id="IPR022485">
    <property type="entry name" value="SHCHC_synthase_MenH"/>
</dbReference>
<comment type="pathway">
    <text evidence="3">Quinol/quinone metabolism; menaquinone biosynthesis.</text>
</comment>
<comment type="pathway">
    <text evidence="3">Quinol/quinone metabolism; 1,4-dihydroxy-2-naphthoate biosynthesis; 1,4-dihydroxy-2-naphthoate from chorismate: step 3/7.</text>
</comment>
<dbReference type="Pfam" id="PF00561">
    <property type="entry name" value="Abhydrolase_1"/>
    <property type="match status" value="1"/>
</dbReference>
<dbReference type="InterPro" id="IPR029058">
    <property type="entry name" value="AB_hydrolase_fold"/>
</dbReference>
<dbReference type="GO" id="GO:0070205">
    <property type="term" value="F:2-succinyl-6-hydroxy-2,4-cyclohexadiene-1-carboxylate synthase activity"/>
    <property type="evidence" value="ECO:0007669"/>
    <property type="project" value="UniProtKB-UniRule"/>
</dbReference>
<evidence type="ECO:0000313" key="5">
    <source>
        <dbReference type="EMBL" id="SDN97065.1"/>
    </source>
</evidence>
<name>A0A1H0FQZ5_9BACI</name>
<dbReference type="Proteomes" id="UP000199334">
    <property type="component" value="Unassembled WGS sequence"/>
</dbReference>
<dbReference type="GO" id="GO:0009234">
    <property type="term" value="P:menaquinone biosynthetic process"/>
    <property type="evidence" value="ECO:0007669"/>
    <property type="project" value="UniProtKB-UniRule"/>
</dbReference>
<dbReference type="EC" id="4.2.99.20" evidence="3"/>
<reference evidence="5 6" key="1">
    <citation type="submission" date="2016-10" db="EMBL/GenBank/DDBJ databases">
        <authorList>
            <person name="de Groot N.N."/>
        </authorList>
    </citation>
    <scope>NUCLEOTIDE SEQUENCE [LARGE SCALE GENOMIC DNA]</scope>
    <source>
        <strain evidence="5 6">CGMCC 1.3442</strain>
    </source>
</reference>
<comment type="function">
    <text evidence="3">Catalyzes a proton abstraction reaction that results in 2,5-elimination of pyruvate from 2-succinyl-5-enolpyruvyl-6-hydroxy-3-cyclohexene-1-carboxylate (SEPHCHC) and the formation of 2-succinyl-6-hydroxy-2,4-cyclohexadiene-1-carboxylate (SHCHC).</text>
</comment>
<dbReference type="NCBIfam" id="TIGR03695">
    <property type="entry name" value="menH_SHCHC"/>
    <property type="match status" value="1"/>
</dbReference>
<dbReference type="PRINTS" id="PR00111">
    <property type="entry name" value="ABHYDROLASE"/>
</dbReference>
<protein>
    <recommendedName>
        <fullName evidence="3">Putative 2-succinyl-6-hydroxy-2,4-cyclohexadiene-1-carboxylate synthase</fullName>
        <shortName evidence="3">SHCHC synthase</shortName>
        <ecNumber evidence="3">4.2.99.20</ecNumber>
    </recommendedName>
</protein>
<sequence length="263" mass="29327">MILTVNDNHYNVKVVGQGPPLVLFHGFTGSTATWNDLIDQFSTDYQCIAIDLPGHGQSRTTHLDGMIQCCEEVVQVLEQLDISTFDLLGYSMGGRTALVFTAYFPDKVNRLILEGASPGLEGEAKIERQNRDEKLAQFIEEKGIQTFVEYWEDVPLFQTQKALSPEMKKKIRKERLSQDPDGLALSLRTMGTGAQPSLWGNLENLGLPVCLITGELDHKFTSLNQNMVQALPIARHEVVSNVGHAVHLENPEIFGKIVMNYLS</sequence>
<evidence type="ECO:0000256" key="3">
    <source>
        <dbReference type="HAMAP-Rule" id="MF_01660"/>
    </source>
</evidence>
<dbReference type="InterPro" id="IPR000073">
    <property type="entry name" value="AB_hydrolase_1"/>
</dbReference>
<dbReference type="STRING" id="237069.SAMN05216498_0325"/>
<keyword evidence="1 3" id="KW-0474">Menaquinone biosynthesis</keyword>
<keyword evidence="6" id="KW-1185">Reference proteome</keyword>
<dbReference type="HAMAP" id="MF_01660">
    <property type="entry name" value="MenH"/>
    <property type="match status" value="1"/>
</dbReference>
<dbReference type="UniPathway" id="UPA00079"/>
<comment type="similarity">
    <text evidence="3">Belongs to the AB hydrolase superfamily. MenH family.</text>
</comment>
<evidence type="ECO:0000313" key="6">
    <source>
        <dbReference type="Proteomes" id="UP000199334"/>
    </source>
</evidence>
<keyword evidence="2 3" id="KW-0456">Lyase</keyword>
<gene>
    <name evidence="3" type="primary">menH</name>
    <name evidence="5" type="ORF">SAMN05216498_0325</name>
</gene>
<dbReference type="EMBL" id="FNIG01000013">
    <property type="protein sequence ID" value="SDN97065.1"/>
    <property type="molecule type" value="Genomic_DNA"/>
</dbReference>
<dbReference type="OrthoDB" id="9808398at2"/>
<evidence type="ECO:0000256" key="1">
    <source>
        <dbReference type="ARBA" id="ARBA00022428"/>
    </source>
</evidence>
<evidence type="ECO:0000256" key="2">
    <source>
        <dbReference type="ARBA" id="ARBA00023239"/>
    </source>
</evidence>
<dbReference type="InterPro" id="IPR000639">
    <property type="entry name" value="Epox_hydrolase-like"/>
</dbReference>
<organism evidence="5 6">
    <name type="scientific">Tenuibacillus multivorans</name>
    <dbReference type="NCBI Taxonomy" id="237069"/>
    <lineage>
        <taxon>Bacteria</taxon>
        <taxon>Bacillati</taxon>
        <taxon>Bacillota</taxon>
        <taxon>Bacilli</taxon>
        <taxon>Bacillales</taxon>
        <taxon>Bacillaceae</taxon>
        <taxon>Tenuibacillus</taxon>
    </lineage>
</organism>
<proteinExistence type="inferred from homology"/>
<dbReference type="PANTHER" id="PTHR42916:SF1">
    <property type="entry name" value="PROTEIN PHYLLO, CHLOROPLASTIC"/>
    <property type="match status" value="1"/>
</dbReference>
<dbReference type="SUPFAM" id="SSF53474">
    <property type="entry name" value="alpha/beta-Hydrolases"/>
    <property type="match status" value="1"/>
</dbReference>
<dbReference type="PANTHER" id="PTHR42916">
    <property type="entry name" value="2-SUCCINYL-5-ENOLPYRUVYL-6-HYDROXY-3-CYCLOHEXENE-1-CARBOXYLATE SYNTHASE"/>
    <property type="match status" value="1"/>
</dbReference>
<dbReference type="Gene3D" id="3.40.50.1820">
    <property type="entry name" value="alpha/beta hydrolase"/>
    <property type="match status" value="1"/>
</dbReference>
<accession>A0A1H0FQZ5</accession>
<comment type="subunit">
    <text evidence="3">Monomer.</text>
</comment>
<evidence type="ECO:0000259" key="4">
    <source>
        <dbReference type="Pfam" id="PF00561"/>
    </source>
</evidence>
<dbReference type="PRINTS" id="PR00412">
    <property type="entry name" value="EPOXHYDRLASE"/>
</dbReference>
<dbReference type="RefSeq" id="WP_093857867.1">
    <property type="nucleotide sequence ID" value="NZ_BJVZ01000017.1"/>
</dbReference>
<comment type="catalytic activity">
    <reaction evidence="3">
        <text>5-enolpyruvoyl-6-hydroxy-2-succinyl-cyclohex-3-ene-1-carboxylate = (1R,6R)-6-hydroxy-2-succinyl-cyclohexa-2,4-diene-1-carboxylate + pyruvate</text>
        <dbReference type="Rhea" id="RHEA:25597"/>
        <dbReference type="ChEBI" id="CHEBI:15361"/>
        <dbReference type="ChEBI" id="CHEBI:58689"/>
        <dbReference type="ChEBI" id="CHEBI:58818"/>
        <dbReference type="EC" id="4.2.99.20"/>
    </reaction>
</comment>
<dbReference type="AlphaFoldDB" id="A0A1H0FQZ5"/>
<feature type="domain" description="AB hydrolase-1" evidence="4">
    <location>
        <begin position="19"/>
        <end position="251"/>
    </location>
</feature>